<dbReference type="InterPro" id="IPR007048">
    <property type="entry name" value="IraD/Gp25-like"/>
</dbReference>
<accession>A0A9W4MKD0</accession>
<name>A0A9W4MKD0_9ACTN</name>
<evidence type="ECO:0000313" key="2">
    <source>
        <dbReference type="EMBL" id="CAG7654570.1"/>
    </source>
</evidence>
<feature type="domain" description="IraD/Gp25-like" evidence="1">
    <location>
        <begin position="24"/>
        <end position="120"/>
    </location>
</feature>
<dbReference type="AlphaFoldDB" id="A0A9W4MKD0"/>
<dbReference type="EMBL" id="CAJVAX010000020">
    <property type="protein sequence ID" value="CAG7654570.1"/>
    <property type="molecule type" value="Genomic_DNA"/>
</dbReference>
<dbReference type="RefSeq" id="WP_205044801.1">
    <property type="nucleotide sequence ID" value="NZ_CAJVAX010000020.1"/>
</dbReference>
<sequence>MRRDDPAFPFRVIAGSHRPQSADYPAHVDQLLRQLLLTDPGERVCLPEFGCGLRRLVFAPQSEALEATVRMQVTHGVQSWLADQVQLTGVAVQAGASADASLGLAEGELLVSLEYVLVDTGGPRRLDVKVP</sequence>
<dbReference type="Gene3D" id="3.10.450.40">
    <property type="match status" value="1"/>
</dbReference>
<evidence type="ECO:0000313" key="3">
    <source>
        <dbReference type="Proteomes" id="UP001153328"/>
    </source>
</evidence>
<protein>
    <submittedName>
        <fullName evidence="2">GPW/gp25 family protein</fullName>
    </submittedName>
</protein>
<proteinExistence type="predicted"/>
<dbReference type="SUPFAM" id="SSF160719">
    <property type="entry name" value="gpW/gp25-like"/>
    <property type="match status" value="1"/>
</dbReference>
<dbReference type="Proteomes" id="UP001153328">
    <property type="component" value="Unassembled WGS sequence"/>
</dbReference>
<gene>
    <name evidence="2" type="ORF">SBRY_60519</name>
</gene>
<keyword evidence="3" id="KW-1185">Reference proteome</keyword>
<evidence type="ECO:0000259" key="1">
    <source>
        <dbReference type="Pfam" id="PF04965"/>
    </source>
</evidence>
<organism evidence="2 3">
    <name type="scientific">Actinacidiphila bryophytorum</name>
    <dbReference type="NCBI Taxonomy" id="1436133"/>
    <lineage>
        <taxon>Bacteria</taxon>
        <taxon>Bacillati</taxon>
        <taxon>Actinomycetota</taxon>
        <taxon>Actinomycetes</taxon>
        <taxon>Kitasatosporales</taxon>
        <taxon>Streptomycetaceae</taxon>
        <taxon>Actinacidiphila</taxon>
    </lineage>
</organism>
<dbReference type="Pfam" id="PF04965">
    <property type="entry name" value="GPW_gp25"/>
    <property type="match status" value="1"/>
</dbReference>
<reference evidence="2" key="1">
    <citation type="submission" date="2021-06" db="EMBL/GenBank/DDBJ databases">
        <authorList>
            <person name="Arsene-Ploetze F."/>
        </authorList>
    </citation>
    <scope>NUCLEOTIDE SEQUENCE</scope>
    <source>
        <strain evidence="2">SBRY1</strain>
    </source>
</reference>
<comment type="caution">
    <text evidence="2">The sequence shown here is derived from an EMBL/GenBank/DDBJ whole genome shotgun (WGS) entry which is preliminary data.</text>
</comment>